<proteinExistence type="predicted"/>
<evidence type="ECO:0000256" key="1">
    <source>
        <dbReference type="SAM" id="MobiDB-lite"/>
    </source>
</evidence>
<accession>A0A078B687</accession>
<feature type="region of interest" description="Disordered" evidence="1">
    <location>
        <begin position="238"/>
        <end position="276"/>
    </location>
</feature>
<name>A0A078B687_STYLE</name>
<reference evidence="2 3" key="1">
    <citation type="submission" date="2014-06" db="EMBL/GenBank/DDBJ databases">
        <authorList>
            <person name="Swart Estienne"/>
        </authorList>
    </citation>
    <scope>NUCLEOTIDE SEQUENCE [LARGE SCALE GENOMIC DNA]</scope>
    <source>
        <strain evidence="2 3">130c</strain>
    </source>
</reference>
<organism evidence="2 3">
    <name type="scientific">Stylonychia lemnae</name>
    <name type="common">Ciliate</name>
    <dbReference type="NCBI Taxonomy" id="5949"/>
    <lineage>
        <taxon>Eukaryota</taxon>
        <taxon>Sar</taxon>
        <taxon>Alveolata</taxon>
        <taxon>Ciliophora</taxon>
        <taxon>Intramacronucleata</taxon>
        <taxon>Spirotrichea</taxon>
        <taxon>Stichotrichia</taxon>
        <taxon>Sporadotrichida</taxon>
        <taxon>Oxytrichidae</taxon>
        <taxon>Stylonychinae</taxon>
        <taxon>Stylonychia</taxon>
    </lineage>
</organism>
<dbReference type="EMBL" id="CCKQ01018100">
    <property type="protein sequence ID" value="CDW90040.1"/>
    <property type="molecule type" value="Genomic_DNA"/>
</dbReference>
<sequence length="423" mass="49006">MDILHRDIRVLCKIIRQRISKVHIRIYKQNLSSSIISQGYSPEKREVSEKRNYLIQKAIKENEELKKKYIKDFKLENSMKKVGYKLLKNTDVETMNVLMSTYKQIGAPRSNRVAINSHDLKYSFQDYELKDTQNYTRIIKIPQREHEVQDTLNGQLKIYKPPDIVVEQPSQYRENYFQLLANQTKPFNKRKCDITKEIKPVISKEVARELSSQGSKELSKINLLNNFNKGSQMMTSSFNLQSQKSKSIGNSHQLRDSTTNYQQTSQDKRSNLNGTFKLEPKLQDIQMPTTSNPNMRNSLIVKDSYSLKTSVVNRESLPMIKQTLLSSQTRRGSQPDKDLDIFASQETENNDNEVSISTKRYQELCIKKRLGGNDKSYDELKKFLSPSKYINYLVQLIRKLVSGRSNGKIPMDAIGGLIDLILE</sequence>
<dbReference type="InParanoid" id="A0A078B687"/>
<evidence type="ECO:0000313" key="3">
    <source>
        <dbReference type="Proteomes" id="UP000039865"/>
    </source>
</evidence>
<protein>
    <submittedName>
        <fullName evidence="2">Uncharacterized protein</fullName>
    </submittedName>
</protein>
<feature type="compositionally biased region" description="Polar residues" evidence="1">
    <location>
        <begin position="238"/>
        <end position="265"/>
    </location>
</feature>
<gene>
    <name evidence="2" type="primary">Contig14978.g15964</name>
    <name evidence="2" type="ORF">STYLEM_19180</name>
</gene>
<keyword evidence="3" id="KW-1185">Reference proteome</keyword>
<dbReference type="AlphaFoldDB" id="A0A078B687"/>
<dbReference type="Proteomes" id="UP000039865">
    <property type="component" value="Unassembled WGS sequence"/>
</dbReference>
<evidence type="ECO:0000313" key="2">
    <source>
        <dbReference type="EMBL" id="CDW90040.1"/>
    </source>
</evidence>